<organism evidence="2 3">
    <name type="scientific">Corvus brachyrhynchos</name>
    <name type="common">American crow</name>
    <dbReference type="NCBI Taxonomy" id="85066"/>
    <lineage>
        <taxon>Eukaryota</taxon>
        <taxon>Metazoa</taxon>
        <taxon>Chordata</taxon>
        <taxon>Craniata</taxon>
        <taxon>Vertebrata</taxon>
        <taxon>Euteleostomi</taxon>
        <taxon>Archelosauria</taxon>
        <taxon>Archosauria</taxon>
        <taxon>Dinosauria</taxon>
        <taxon>Saurischia</taxon>
        <taxon>Theropoda</taxon>
        <taxon>Coelurosauria</taxon>
        <taxon>Aves</taxon>
        <taxon>Neognathae</taxon>
        <taxon>Neoaves</taxon>
        <taxon>Telluraves</taxon>
        <taxon>Australaves</taxon>
        <taxon>Passeriformes</taxon>
        <taxon>Corvoidea</taxon>
        <taxon>Corvidae</taxon>
        <taxon>Corvus</taxon>
    </lineage>
</organism>
<gene>
    <name evidence="2" type="ORF">N302_15758</name>
</gene>
<accession>A0A091EC97</accession>
<name>A0A091EC97_CORBR</name>
<dbReference type="InterPro" id="IPR050462">
    <property type="entry name" value="Retroviral_Gag-Pol_poly"/>
</dbReference>
<evidence type="ECO:0000259" key="1">
    <source>
        <dbReference type="Pfam" id="PF02093"/>
    </source>
</evidence>
<reference evidence="2 3" key="1">
    <citation type="submission" date="2014-04" db="EMBL/GenBank/DDBJ databases">
        <title>Genome evolution of avian class.</title>
        <authorList>
            <person name="Zhang G."/>
            <person name="Li C."/>
        </authorList>
    </citation>
    <scope>NUCLEOTIDE SEQUENCE [LARGE SCALE GENOMIC DNA]</scope>
    <source>
        <strain evidence="2">BGI_N302</strain>
    </source>
</reference>
<proteinExistence type="predicted"/>
<protein>
    <recommendedName>
        <fullName evidence="1">Core shell protein Gag P30 domain-containing protein</fullName>
    </recommendedName>
</protein>
<evidence type="ECO:0000313" key="3">
    <source>
        <dbReference type="Proteomes" id="UP000052976"/>
    </source>
</evidence>
<dbReference type="InterPro" id="IPR008919">
    <property type="entry name" value="Retrov_capsid_N"/>
</dbReference>
<dbReference type="Pfam" id="PF02093">
    <property type="entry name" value="Gag_p30"/>
    <property type="match status" value="1"/>
</dbReference>
<dbReference type="PANTHER" id="PTHR33166">
    <property type="entry name" value="GAG_P30 DOMAIN-CONTAINING PROTEIN"/>
    <property type="match status" value="1"/>
</dbReference>
<dbReference type="Gene3D" id="1.10.375.10">
    <property type="entry name" value="Human Immunodeficiency Virus Type 1 Capsid Protein"/>
    <property type="match status" value="1"/>
</dbReference>
<dbReference type="GO" id="GO:0019068">
    <property type="term" value="P:virion assembly"/>
    <property type="evidence" value="ECO:0007669"/>
    <property type="project" value="InterPro"/>
</dbReference>
<dbReference type="Proteomes" id="UP000052976">
    <property type="component" value="Unassembled WGS sequence"/>
</dbReference>
<dbReference type="EMBL" id="KK718176">
    <property type="protein sequence ID" value="KFO54781.1"/>
    <property type="molecule type" value="Genomic_DNA"/>
</dbReference>
<feature type="non-terminal residue" evidence="2">
    <location>
        <position position="143"/>
    </location>
</feature>
<dbReference type="STRING" id="85066.A0A091EC97"/>
<dbReference type="AlphaFoldDB" id="A0A091EC97"/>
<sequence>KMLVKIPFSTPDLEAWEKIAKQYRNDPIGVAKKFKFMVKQHRPDWLDLQLLLDAFTEAERRLILKAAGNLAEDACQIAQKRVKDVFPLRDPQWNPNDDVEIENLMNYQDFIAKWMERAIPKTINWSALYAIKQGPSEAPSEFL</sequence>
<dbReference type="InterPro" id="IPR003036">
    <property type="entry name" value="Gag_P30"/>
</dbReference>
<feature type="domain" description="Core shell protein Gag P30" evidence="1">
    <location>
        <begin position="12"/>
        <end position="143"/>
    </location>
</feature>
<dbReference type="SUPFAM" id="SSF47943">
    <property type="entry name" value="Retrovirus capsid protein, N-terminal core domain"/>
    <property type="match status" value="1"/>
</dbReference>
<feature type="non-terminal residue" evidence="2">
    <location>
        <position position="1"/>
    </location>
</feature>
<evidence type="ECO:0000313" key="2">
    <source>
        <dbReference type="EMBL" id="KFO54781.1"/>
    </source>
</evidence>
<keyword evidence="3" id="KW-1185">Reference proteome</keyword>